<evidence type="ECO:0000256" key="11">
    <source>
        <dbReference type="ARBA" id="ARBA00022989"/>
    </source>
</evidence>
<keyword evidence="9" id="KW-0319">Glycerol metabolism</keyword>
<feature type="transmembrane region" description="Helical" evidence="15">
    <location>
        <begin position="413"/>
        <end position="434"/>
    </location>
</feature>
<evidence type="ECO:0000313" key="16">
    <source>
        <dbReference type="EMBL" id="CAJ1389201.1"/>
    </source>
</evidence>
<evidence type="ECO:0000256" key="15">
    <source>
        <dbReference type="SAM" id="Phobius"/>
    </source>
</evidence>
<dbReference type="SUPFAM" id="SSF69593">
    <property type="entry name" value="Glycerol-3-phosphate (1)-acyltransferase"/>
    <property type="match status" value="1"/>
</dbReference>
<feature type="transmembrane region" description="Helical" evidence="15">
    <location>
        <begin position="349"/>
        <end position="374"/>
    </location>
</feature>
<sequence>MMAFGVTDLSHDVLVTPTRAQMNDIFEPDAAESRSATSSGLAKVLALFCAFLLPRTFAFISVAGVVACATLLQLVASCSKTGVMAVARPMTVAVPSMNTGQDESPTDGGSISRYPRGFWQMWALQFVGWLSVCTWSFYFSSVWAQILQAKPGTPDFDAAVQQGTQWLLYGSIVFLAAGSFLTQLSAPTGLLGGEMMSMCAAVTVMAATLAAVCLAHLSLQARYVSIVLVVLAMPISYQILANTPFAWIERQDGFDAKSRGKFTGIFNSSLAAAQATTAVLSGPLTAAFGGQLWSAYAAVVVVDIALLVFLTLGYLCRRLERRKFSSSVTGAHCMLPNGKRRPATELQKIAAQLAVAIPELGWSVCEALFIPLLIELEVPAALLSIGWAISPLFGLFLQGYVGRQSDIHGRTPFIVFFGAMSVVGLTVSPLMPLLSSKAAAGMLAMVTFGVADLSRALRWKEQMLEVATAVLSGPLTAACGGQLWSAYAAVVVVDVAILAFLTLAWCKKSGFRTMAGTWGSLRSLGLSAAALAAQLPWWPLSRRRLTLSLLAGYLLSFLNGDERRPGSRRSLFLLAAVQRFWNAVLPFFFNVDCKVEDIEELRACDQCVVAVHPHGVLSFGHYLLISGFHPDLEKALPARRRCALSAGVIFKLPVVREIALGMGCVDAHRDIAERCLCGGSPSDLCLHDKSLSWLSLSVVPGGEREQLLAQRGQVEKLVLKHRQGFVRLALQHGVPVVPVYVFGEAQLYKQSQLLFGLRSWVQRKLGIALVMPYGPWGLPFLKFPDPIRMVVGKPVHMPRTLHPTSADLEQNHARYVQALCDLFERNKAASGYGSHVLEIV</sequence>
<dbReference type="GO" id="GO:0005789">
    <property type="term" value="C:endoplasmic reticulum membrane"/>
    <property type="evidence" value="ECO:0007669"/>
    <property type="project" value="UniProtKB-SubCell"/>
</dbReference>
<feature type="transmembrane region" description="Helical" evidence="15">
    <location>
        <begin position="44"/>
        <end position="72"/>
    </location>
</feature>
<keyword evidence="17" id="KW-1185">Reference proteome</keyword>
<feature type="transmembrane region" description="Helical" evidence="15">
    <location>
        <begin position="293"/>
        <end position="316"/>
    </location>
</feature>
<dbReference type="PANTHER" id="PTHR12317">
    <property type="entry name" value="DIACYLGLYCEROL O-ACYLTRANSFERASE"/>
    <property type="match status" value="1"/>
</dbReference>
<dbReference type="InterPro" id="IPR007130">
    <property type="entry name" value="DAGAT"/>
</dbReference>
<evidence type="ECO:0000256" key="14">
    <source>
        <dbReference type="ARBA" id="ARBA00023315"/>
    </source>
</evidence>
<dbReference type="SUPFAM" id="SSF103473">
    <property type="entry name" value="MFS general substrate transporter"/>
    <property type="match status" value="1"/>
</dbReference>
<evidence type="ECO:0000256" key="6">
    <source>
        <dbReference type="ARBA" id="ARBA00022516"/>
    </source>
</evidence>
<protein>
    <recommendedName>
        <fullName evidence="5">diacylglycerol O-acyltransferase</fullName>
        <ecNumber evidence="5">2.3.1.20</ecNumber>
    </recommendedName>
</protein>
<comment type="pathway">
    <text evidence="3">Lipid metabolism.</text>
</comment>
<dbReference type="Pfam" id="PF03982">
    <property type="entry name" value="DAGAT"/>
    <property type="match status" value="1"/>
</dbReference>
<comment type="caution">
    <text evidence="16">The sequence shown here is derived from an EMBL/GenBank/DDBJ whole genome shotgun (WGS) entry which is preliminary data.</text>
</comment>
<gene>
    <name evidence="16" type="ORF">EVOR1521_LOCUS14873</name>
</gene>
<dbReference type="EC" id="2.3.1.20" evidence="5"/>
<evidence type="ECO:0000256" key="5">
    <source>
        <dbReference type="ARBA" id="ARBA00013244"/>
    </source>
</evidence>
<comment type="pathway">
    <text evidence="2">Glycerolipid metabolism; triacylglycerol biosynthesis.</text>
</comment>
<keyword evidence="14" id="KW-0012">Acyltransferase</keyword>
<evidence type="ECO:0000256" key="13">
    <source>
        <dbReference type="ARBA" id="ARBA00023136"/>
    </source>
</evidence>
<evidence type="ECO:0000256" key="12">
    <source>
        <dbReference type="ARBA" id="ARBA00023098"/>
    </source>
</evidence>
<dbReference type="CDD" id="cd07987">
    <property type="entry name" value="LPLAT_MGAT-like"/>
    <property type="match status" value="1"/>
</dbReference>
<evidence type="ECO:0000256" key="3">
    <source>
        <dbReference type="ARBA" id="ARBA00005189"/>
    </source>
</evidence>
<evidence type="ECO:0000256" key="2">
    <source>
        <dbReference type="ARBA" id="ARBA00004771"/>
    </source>
</evidence>
<dbReference type="GO" id="GO:0004144">
    <property type="term" value="F:diacylglycerol O-acyltransferase activity"/>
    <property type="evidence" value="ECO:0007669"/>
    <property type="project" value="UniProtKB-EC"/>
</dbReference>
<comment type="subcellular location">
    <subcellularLocation>
        <location evidence="1">Endoplasmic reticulum membrane</location>
        <topology evidence="1">Multi-pass membrane protein</topology>
    </subcellularLocation>
</comment>
<dbReference type="Proteomes" id="UP001178507">
    <property type="component" value="Unassembled WGS sequence"/>
</dbReference>
<name>A0AA36ILZ4_9DINO</name>
<keyword evidence="7" id="KW-0808">Transferase</keyword>
<feature type="transmembrane region" description="Helical" evidence="15">
    <location>
        <begin position="518"/>
        <end position="537"/>
    </location>
</feature>
<evidence type="ECO:0000256" key="8">
    <source>
        <dbReference type="ARBA" id="ARBA00022692"/>
    </source>
</evidence>
<reference evidence="16" key="1">
    <citation type="submission" date="2023-08" db="EMBL/GenBank/DDBJ databases">
        <authorList>
            <person name="Chen Y."/>
            <person name="Shah S."/>
            <person name="Dougan E. K."/>
            <person name="Thang M."/>
            <person name="Chan C."/>
        </authorList>
    </citation>
    <scope>NUCLEOTIDE SEQUENCE</scope>
</reference>
<dbReference type="EMBL" id="CAUJNA010001824">
    <property type="protein sequence ID" value="CAJ1389201.1"/>
    <property type="molecule type" value="Genomic_DNA"/>
</dbReference>
<evidence type="ECO:0000256" key="10">
    <source>
        <dbReference type="ARBA" id="ARBA00022824"/>
    </source>
</evidence>
<keyword evidence="6" id="KW-0444">Lipid biosynthesis</keyword>
<evidence type="ECO:0000256" key="4">
    <source>
        <dbReference type="ARBA" id="ARBA00005420"/>
    </source>
</evidence>
<feature type="transmembrane region" description="Helical" evidence="15">
    <location>
        <begin position="166"/>
        <end position="186"/>
    </location>
</feature>
<keyword evidence="10" id="KW-0256">Endoplasmic reticulum</keyword>
<accession>A0AA36ILZ4</accession>
<dbReference type="InterPro" id="IPR036259">
    <property type="entry name" value="MFS_trans_sf"/>
</dbReference>
<keyword evidence="12" id="KW-0443">Lipid metabolism</keyword>
<feature type="transmembrane region" description="Helical" evidence="15">
    <location>
        <begin position="380"/>
        <end position="401"/>
    </location>
</feature>
<organism evidence="16 17">
    <name type="scientific">Effrenium voratum</name>
    <dbReference type="NCBI Taxonomy" id="2562239"/>
    <lineage>
        <taxon>Eukaryota</taxon>
        <taxon>Sar</taxon>
        <taxon>Alveolata</taxon>
        <taxon>Dinophyceae</taxon>
        <taxon>Suessiales</taxon>
        <taxon>Symbiodiniaceae</taxon>
        <taxon>Effrenium</taxon>
    </lineage>
</organism>
<evidence type="ECO:0000256" key="9">
    <source>
        <dbReference type="ARBA" id="ARBA00022798"/>
    </source>
</evidence>
<keyword evidence="8 15" id="KW-0812">Transmembrane</keyword>
<comment type="similarity">
    <text evidence="4">Belongs to the diacylglycerol acyltransferase family.</text>
</comment>
<dbReference type="GO" id="GO:0006071">
    <property type="term" value="P:glycerol metabolic process"/>
    <property type="evidence" value="ECO:0007669"/>
    <property type="project" value="UniProtKB-KW"/>
</dbReference>
<evidence type="ECO:0000313" key="17">
    <source>
        <dbReference type="Proteomes" id="UP001178507"/>
    </source>
</evidence>
<feature type="transmembrane region" description="Helical" evidence="15">
    <location>
        <begin position="484"/>
        <end position="506"/>
    </location>
</feature>
<dbReference type="AlphaFoldDB" id="A0AA36ILZ4"/>
<dbReference type="GO" id="GO:0019432">
    <property type="term" value="P:triglyceride biosynthetic process"/>
    <property type="evidence" value="ECO:0007669"/>
    <property type="project" value="TreeGrafter"/>
</dbReference>
<dbReference type="PANTHER" id="PTHR12317:SF0">
    <property type="entry name" value="ACYLTRANSFERASE"/>
    <property type="match status" value="1"/>
</dbReference>
<keyword evidence="11 15" id="KW-1133">Transmembrane helix</keyword>
<feature type="transmembrane region" description="Helical" evidence="15">
    <location>
        <begin position="122"/>
        <end position="146"/>
    </location>
</feature>
<feature type="transmembrane region" description="Helical" evidence="15">
    <location>
        <begin position="223"/>
        <end position="241"/>
    </location>
</feature>
<evidence type="ECO:0000256" key="1">
    <source>
        <dbReference type="ARBA" id="ARBA00004477"/>
    </source>
</evidence>
<feature type="transmembrane region" description="Helical" evidence="15">
    <location>
        <begin position="198"/>
        <end position="217"/>
    </location>
</feature>
<evidence type="ECO:0000256" key="7">
    <source>
        <dbReference type="ARBA" id="ARBA00022679"/>
    </source>
</evidence>
<keyword evidence="13 15" id="KW-0472">Membrane</keyword>
<proteinExistence type="inferred from homology"/>